<dbReference type="InterPro" id="IPR012933">
    <property type="entry name" value="HicA_mRNA_interferase"/>
</dbReference>
<gene>
    <name evidence="1" type="ORF">CUR83_03545</name>
</gene>
<name>A0ABT6IQQ1_9GAMM</name>
<sequence>MQRKHLKTLNIIFTKPISANIKWADIEALFIALGAEVNERAGSRIAVVLDGEVQVYHRPHPQPTTDKGAVASVRKWLDSLGYSPIDEAKDTAPVTNNEE</sequence>
<keyword evidence="2" id="KW-1185">Reference proteome</keyword>
<evidence type="ECO:0000313" key="2">
    <source>
        <dbReference type="Proteomes" id="UP001243298"/>
    </source>
</evidence>
<evidence type="ECO:0000313" key="1">
    <source>
        <dbReference type="EMBL" id="MDH4904153.1"/>
    </source>
</evidence>
<dbReference type="RefSeq" id="WP_071003130.1">
    <property type="nucleotide sequence ID" value="NZ_PGFT01000001.1"/>
</dbReference>
<dbReference type="Pfam" id="PF07927">
    <property type="entry name" value="HicA_toxin"/>
    <property type="match status" value="1"/>
</dbReference>
<dbReference type="EMBL" id="PGFT01000001">
    <property type="protein sequence ID" value="MDH4904153.1"/>
    <property type="molecule type" value="Genomic_DNA"/>
</dbReference>
<protein>
    <submittedName>
        <fullName evidence="1">Type II toxin-antitoxin system HicA family toxin</fullName>
    </submittedName>
</protein>
<reference evidence="1 2" key="1">
    <citation type="submission" date="2017-11" db="EMBL/GenBank/DDBJ databases">
        <title>Whole genome sequencing of Psychrobacter pocilloporae S6-60T(=JCM 31058T=LMG 29157T).</title>
        <authorList>
            <person name="Das S.K."/>
        </authorList>
    </citation>
    <scope>NUCLEOTIDE SEQUENCE [LARGE SCALE GENOMIC DNA]</scope>
    <source>
        <strain evidence="1 2">S6-60</strain>
    </source>
</reference>
<dbReference type="GeneID" id="300924753"/>
<accession>A0ABT6IQQ1</accession>
<organism evidence="1 2">
    <name type="scientific">Psychrobacter pocilloporae</name>
    <dbReference type="NCBI Taxonomy" id="1775882"/>
    <lineage>
        <taxon>Bacteria</taxon>
        <taxon>Pseudomonadati</taxon>
        <taxon>Pseudomonadota</taxon>
        <taxon>Gammaproteobacteria</taxon>
        <taxon>Moraxellales</taxon>
        <taxon>Moraxellaceae</taxon>
        <taxon>Psychrobacter</taxon>
    </lineage>
</organism>
<proteinExistence type="predicted"/>
<comment type="caution">
    <text evidence="1">The sequence shown here is derived from an EMBL/GenBank/DDBJ whole genome shotgun (WGS) entry which is preliminary data.</text>
</comment>
<dbReference type="Proteomes" id="UP001243298">
    <property type="component" value="Unassembled WGS sequence"/>
</dbReference>